<dbReference type="PROSITE" id="PS51892">
    <property type="entry name" value="SUBTILASE"/>
    <property type="match status" value="1"/>
</dbReference>
<feature type="active site" description="Charge relay system" evidence="5">
    <location>
        <position position="155"/>
    </location>
</feature>
<evidence type="ECO:0000256" key="3">
    <source>
        <dbReference type="ARBA" id="ARBA00022801"/>
    </source>
</evidence>
<dbReference type="EMBL" id="CP045929">
    <property type="protein sequence ID" value="QGK69612.1"/>
    <property type="molecule type" value="Genomic_DNA"/>
</dbReference>
<accession>A0A5Q3Q572</accession>
<gene>
    <name evidence="8" type="ORF">GIY23_08855</name>
</gene>
<dbReference type="PANTHER" id="PTHR43806:SF11">
    <property type="entry name" value="CEREVISIN-RELATED"/>
    <property type="match status" value="1"/>
</dbReference>
<dbReference type="InterPro" id="IPR000209">
    <property type="entry name" value="Peptidase_S8/S53_dom"/>
</dbReference>
<dbReference type="InterPro" id="IPR036852">
    <property type="entry name" value="Peptidase_S8/S53_dom_sf"/>
</dbReference>
<sequence>MKLGGDAVRRVLAVAAATATITLTTAATSPTTAPVEQASEAIPGNYIVRLADDPVPSVATAAADLAARYGGEVGFTYESALRGFSVRDLTEHAAARLAADPTVAAVSQDGVARGTGVQENPPSWGLDRVDQEDLPLDARYTYENTAEDVAIYNLDSGIRPSHRDFADRIVMGPDFVADGQDGVDCHGHGTHTAGTSAGTTFGVAKGAALHSVRVLGCDNAAPDSVIIAGLDWVAAEASERPAVVNFSIYTDTKHVADKAVRGVIDSGVAFVVAAGNADIDACESGPAHLPEAITVGATDEHDRRAEFSNWGPCLDLFAPGVRIDSAGHEADDGVTTMQGTSMAAPHVTGAVALYLAEHPEAEQAEVEAALVERATEDTVQDAKPGSPDLFLNAHAMAH</sequence>
<dbReference type="InterPro" id="IPR015500">
    <property type="entry name" value="Peptidase_S8_subtilisin-rel"/>
</dbReference>
<dbReference type="KEGG" id="sace:GIY23_08855"/>
<dbReference type="Proteomes" id="UP000371041">
    <property type="component" value="Chromosome"/>
</dbReference>
<dbReference type="SUPFAM" id="SSF54897">
    <property type="entry name" value="Protease propeptides/inhibitors"/>
    <property type="match status" value="1"/>
</dbReference>
<evidence type="ECO:0000313" key="8">
    <source>
        <dbReference type="EMBL" id="QGK69612.1"/>
    </source>
</evidence>
<reference evidence="9" key="1">
    <citation type="submission" date="2019-11" db="EMBL/GenBank/DDBJ databases">
        <title>The complete genome sequence of Saccharopolyspora sp. E2A.</title>
        <authorList>
            <person name="Zhang G."/>
        </authorList>
    </citation>
    <scope>NUCLEOTIDE SEQUENCE [LARGE SCALE GENOMIC DNA]</scope>
    <source>
        <strain evidence="9">E2A</strain>
    </source>
</reference>
<feature type="signal peptide" evidence="6">
    <location>
        <begin position="1"/>
        <end position="26"/>
    </location>
</feature>
<dbReference type="InterPro" id="IPR050131">
    <property type="entry name" value="Peptidase_S8_subtilisin-like"/>
</dbReference>
<dbReference type="AlphaFoldDB" id="A0A5Q3Q572"/>
<dbReference type="GO" id="GO:0005615">
    <property type="term" value="C:extracellular space"/>
    <property type="evidence" value="ECO:0007669"/>
    <property type="project" value="TreeGrafter"/>
</dbReference>
<evidence type="ECO:0000313" key="9">
    <source>
        <dbReference type="Proteomes" id="UP000371041"/>
    </source>
</evidence>
<evidence type="ECO:0000259" key="7">
    <source>
        <dbReference type="Pfam" id="PF00082"/>
    </source>
</evidence>
<dbReference type="Pfam" id="PF00082">
    <property type="entry name" value="Peptidase_S8"/>
    <property type="match status" value="1"/>
</dbReference>
<dbReference type="InterPro" id="IPR023828">
    <property type="entry name" value="Peptidase_S8_Ser-AS"/>
</dbReference>
<feature type="domain" description="Peptidase S8/S53" evidence="7">
    <location>
        <begin position="150"/>
        <end position="377"/>
    </location>
</feature>
<dbReference type="InterPro" id="IPR034193">
    <property type="entry name" value="PCSK9_ProteinaseK-like"/>
</dbReference>
<dbReference type="PRINTS" id="PR00723">
    <property type="entry name" value="SUBTILISIN"/>
</dbReference>
<feature type="chain" id="PRO_5038515796" evidence="6">
    <location>
        <begin position="27"/>
        <end position="398"/>
    </location>
</feature>
<name>A0A5Q3Q572_9PSEU</name>
<evidence type="ECO:0000256" key="6">
    <source>
        <dbReference type="SAM" id="SignalP"/>
    </source>
</evidence>
<keyword evidence="2 5" id="KW-0645">Protease</keyword>
<feature type="active site" description="Charge relay system" evidence="5">
    <location>
        <position position="188"/>
    </location>
</feature>
<proteinExistence type="inferred from homology"/>
<comment type="similarity">
    <text evidence="1 5">Belongs to the peptidase S8 family.</text>
</comment>
<dbReference type="FunFam" id="3.40.50.200:FF:000014">
    <property type="entry name" value="Proteinase K"/>
    <property type="match status" value="1"/>
</dbReference>
<dbReference type="InterPro" id="IPR037045">
    <property type="entry name" value="S8pro/Inhibitor_I9_sf"/>
</dbReference>
<evidence type="ECO:0000256" key="4">
    <source>
        <dbReference type="ARBA" id="ARBA00022825"/>
    </source>
</evidence>
<dbReference type="Gene3D" id="3.40.50.200">
    <property type="entry name" value="Peptidase S8/S53 domain"/>
    <property type="match status" value="1"/>
</dbReference>
<keyword evidence="9" id="KW-1185">Reference proteome</keyword>
<keyword evidence="6" id="KW-0732">Signal</keyword>
<keyword evidence="4 5" id="KW-0720">Serine protease</keyword>
<feature type="active site" description="Charge relay system" evidence="5">
    <location>
        <position position="341"/>
    </location>
</feature>
<dbReference type="Gene3D" id="3.30.70.80">
    <property type="entry name" value="Peptidase S8 propeptide/proteinase inhibitor I9"/>
    <property type="match status" value="1"/>
</dbReference>
<dbReference type="CDD" id="cd04077">
    <property type="entry name" value="Peptidases_S8_PCSK9_ProteinaseK_like"/>
    <property type="match status" value="1"/>
</dbReference>
<dbReference type="SUPFAM" id="SSF52743">
    <property type="entry name" value="Subtilisin-like"/>
    <property type="match status" value="1"/>
</dbReference>
<keyword evidence="3 5" id="KW-0378">Hydrolase</keyword>
<evidence type="ECO:0000256" key="1">
    <source>
        <dbReference type="ARBA" id="ARBA00011073"/>
    </source>
</evidence>
<dbReference type="GO" id="GO:0006508">
    <property type="term" value="P:proteolysis"/>
    <property type="evidence" value="ECO:0007669"/>
    <property type="project" value="UniProtKB-KW"/>
</dbReference>
<dbReference type="PANTHER" id="PTHR43806">
    <property type="entry name" value="PEPTIDASE S8"/>
    <property type="match status" value="1"/>
</dbReference>
<dbReference type="RefSeq" id="WP_154076206.1">
    <property type="nucleotide sequence ID" value="NZ_CP045929.1"/>
</dbReference>
<evidence type="ECO:0000256" key="2">
    <source>
        <dbReference type="ARBA" id="ARBA00022670"/>
    </source>
</evidence>
<dbReference type="GO" id="GO:0004252">
    <property type="term" value="F:serine-type endopeptidase activity"/>
    <property type="evidence" value="ECO:0007669"/>
    <property type="project" value="UniProtKB-UniRule"/>
</dbReference>
<protein>
    <submittedName>
        <fullName evidence="8">S8 family serine peptidase</fullName>
    </submittedName>
</protein>
<organism evidence="8 9">
    <name type="scientific">Allosaccharopolyspora coralli</name>
    <dbReference type="NCBI Taxonomy" id="2665642"/>
    <lineage>
        <taxon>Bacteria</taxon>
        <taxon>Bacillati</taxon>
        <taxon>Actinomycetota</taxon>
        <taxon>Actinomycetes</taxon>
        <taxon>Pseudonocardiales</taxon>
        <taxon>Pseudonocardiaceae</taxon>
        <taxon>Allosaccharopolyspora</taxon>
    </lineage>
</organism>
<dbReference type="PROSITE" id="PS00138">
    <property type="entry name" value="SUBTILASE_SER"/>
    <property type="match status" value="1"/>
</dbReference>
<evidence type="ECO:0000256" key="5">
    <source>
        <dbReference type="PROSITE-ProRule" id="PRU01240"/>
    </source>
</evidence>